<reference evidence="10" key="1">
    <citation type="submission" date="2012-12" db="EMBL/GenBank/DDBJ databases">
        <authorList>
            <person name="Hellsten U."/>
            <person name="Grimwood J."/>
            <person name="Chapman J.A."/>
            <person name="Shapiro H."/>
            <person name="Aerts A."/>
            <person name="Otillar R.P."/>
            <person name="Terry A.Y."/>
            <person name="Boore J.L."/>
            <person name="Simakov O."/>
            <person name="Marletaz F."/>
            <person name="Cho S.-J."/>
            <person name="Edsinger-Gonzales E."/>
            <person name="Havlak P."/>
            <person name="Kuo D.-H."/>
            <person name="Larsson T."/>
            <person name="Lv J."/>
            <person name="Arendt D."/>
            <person name="Savage R."/>
            <person name="Osoegawa K."/>
            <person name="de Jong P."/>
            <person name="Lindberg D.R."/>
            <person name="Seaver E.C."/>
            <person name="Weisblat D.A."/>
            <person name="Putnam N.H."/>
            <person name="Grigoriev I.V."/>
            <person name="Rokhsar D.S."/>
        </authorList>
    </citation>
    <scope>NUCLEOTIDE SEQUENCE</scope>
</reference>
<dbReference type="GO" id="GO:0030897">
    <property type="term" value="C:HOPS complex"/>
    <property type="evidence" value="ECO:0000318"/>
    <property type="project" value="GO_Central"/>
</dbReference>
<dbReference type="SMART" id="SM00184">
    <property type="entry name" value="RING"/>
    <property type="match status" value="1"/>
</dbReference>
<dbReference type="InterPro" id="IPR057780">
    <property type="entry name" value="Beta-prop_Vps41"/>
</dbReference>
<dbReference type="EMBL" id="KB095811">
    <property type="protein sequence ID" value="ESO12746.1"/>
    <property type="molecule type" value="Genomic_DNA"/>
</dbReference>
<protein>
    <recommendedName>
        <fullName evidence="7">RING-type domain-containing protein</fullName>
    </recommendedName>
</protein>
<keyword evidence="3" id="KW-0862">Zinc</keyword>
<dbReference type="RefSeq" id="XP_009009466.1">
    <property type="nucleotide sequence ID" value="XM_009011218.1"/>
</dbReference>
<dbReference type="InParanoid" id="T1EDV9"/>
<reference evidence="8 10" key="2">
    <citation type="journal article" date="2013" name="Nature">
        <title>Insights into bilaterian evolution from three spiralian genomes.</title>
        <authorList>
            <person name="Simakov O."/>
            <person name="Marletaz F."/>
            <person name="Cho S.J."/>
            <person name="Edsinger-Gonzales E."/>
            <person name="Havlak P."/>
            <person name="Hellsten U."/>
            <person name="Kuo D.H."/>
            <person name="Larsson T."/>
            <person name="Lv J."/>
            <person name="Arendt D."/>
            <person name="Savage R."/>
            <person name="Osoegawa K."/>
            <person name="de Jong P."/>
            <person name="Grimwood J."/>
            <person name="Chapman J.A."/>
            <person name="Shapiro H."/>
            <person name="Aerts A."/>
            <person name="Otillar R.P."/>
            <person name="Terry A.Y."/>
            <person name="Boore J.L."/>
            <person name="Grigoriev I.V."/>
            <person name="Lindberg D.R."/>
            <person name="Seaver E.C."/>
            <person name="Weisblat D.A."/>
            <person name="Putnam N.H."/>
            <person name="Rokhsar D.S."/>
        </authorList>
    </citation>
    <scope>NUCLEOTIDE SEQUENCE</scope>
</reference>
<dbReference type="EnsemblMetazoa" id="HelroT105502">
    <property type="protein sequence ID" value="HelroP105502"/>
    <property type="gene ID" value="HelroG105502"/>
</dbReference>
<dbReference type="AlphaFoldDB" id="T1EDV9"/>
<dbReference type="HOGENOM" id="CLU_001285_2_2_1"/>
<dbReference type="GO" id="GO:0034058">
    <property type="term" value="P:endosomal vesicle fusion"/>
    <property type="evidence" value="ECO:0000318"/>
    <property type="project" value="GO_Central"/>
</dbReference>
<dbReference type="GeneID" id="20194761"/>
<feature type="domain" description="RING-type" evidence="7">
    <location>
        <begin position="762"/>
        <end position="805"/>
    </location>
</feature>
<dbReference type="SUPFAM" id="SSF50978">
    <property type="entry name" value="WD40 repeat-like"/>
    <property type="match status" value="1"/>
</dbReference>
<dbReference type="eggNOG" id="KOG2066">
    <property type="taxonomic scope" value="Eukaryota"/>
</dbReference>
<dbReference type="GO" id="GO:0008270">
    <property type="term" value="F:zinc ion binding"/>
    <property type="evidence" value="ECO:0007669"/>
    <property type="project" value="UniProtKB-KW"/>
</dbReference>
<dbReference type="PROSITE" id="PS50089">
    <property type="entry name" value="ZF_RING_2"/>
    <property type="match status" value="1"/>
</dbReference>
<dbReference type="GO" id="GO:0009267">
    <property type="term" value="P:cellular response to starvation"/>
    <property type="evidence" value="ECO:0000318"/>
    <property type="project" value="GO_Central"/>
</dbReference>
<dbReference type="GO" id="GO:0016236">
    <property type="term" value="P:macroautophagy"/>
    <property type="evidence" value="ECO:0000318"/>
    <property type="project" value="GO_Central"/>
</dbReference>
<dbReference type="InterPro" id="IPR015943">
    <property type="entry name" value="WD40/YVTN_repeat-like_dom_sf"/>
</dbReference>
<dbReference type="Gene3D" id="1.25.40.10">
    <property type="entry name" value="Tetratricopeptide repeat domain"/>
    <property type="match status" value="1"/>
</dbReference>
<dbReference type="FunFam" id="1.25.40.10:FF:001482">
    <property type="entry name" value="Vacuolar protein sorting-associated protein 41"/>
    <property type="match status" value="1"/>
</dbReference>
<organism evidence="9 10">
    <name type="scientific">Helobdella robusta</name>
    <name type="common">Californian leech</name>
    <dbReference type="NCBI Taxonomy" id="6412"/>
    <lineage>
        <taxon>Eukaryota</taxon>
        <taxon>Metazoa</taxon>
        <taxon>Spiralia</taxon>
        <taxon>Lophotrochozoa</taxon>
        <taxon>Annelida</taxon>
        <taxon>Clitellata</taxon>
        <taxon>Hirudinea</taxon>
        <taxon>Rhynchobdellida</taxon>
        <taxon>Glossiphoniidae</taxon>
        <taxon>Helobdella</taxon>
    </lineage>
</organism>
<keyword evidence="2 5" id="KW-0863">Zinc-finger</keyword>
<evidence type="ECO:0000259" key="7">
    <source>
        <dbReference type="PROSITE" id="PS50089"/>
    </source>
</evidence>
<keyword evidence="1" id="KW-0813">Transport</keyword>
<dbReference type="OMA" id="PQLVWQD"/>
<dbReference type="GO" id="GO:0006623">
    <property type="term" value="P:protein targeting to vacuole"/>
    <property type="evidence" value="ECO:0000318"/>
    <property type="project" value="GO_Central"/>
</dbReference>
<sequence>MGNGLSSIVNRDSVSCLAVHSKFLAVGTHWGSIYIMDHVGNVIEQKHKLIMHSTTVNQMSIDASGDYIVSCSDDGKVILNGLYTSENNQVVNLNRPIKSVAIDPNFSKNKSNKHFIAGDNKLILYEKSFLNRMKTYILHQGESSIQNIKWRSSLVAWSFQQGVNVYDMSVRKRISKIPRHIQPGFVPCILNWKDDVTLIIGWNNVIQVCLVKEPVTTKDDKEPPTRYMEIIAVKMMDFVIAGICPHNKNFIVLSYAEQDSHQDAATDEYAPCRPHIRVIDSQTGEEVSNDALSIKGFQSYKCVDYHLECNVDECMLFIVSPKDVVVARQRDEDDHIDWLIEHEAFQEALEFALKNVKMLKRITTQDVGFHWFNSLLEDEKYKEAAELCSRILGRNKELWETNVIRFKQFNQLAALAPFIPTESPTLDRDIYDMVLYEFIQNKNDTMLLDLIKRWPSDVYTVEMIVHMVMDELEVDRNNTMLLESLGYLYTLDGKYEKALYIFIKLGHKDIFDLIFKHNLYNEVSCHVITIMNFDPDTTVNMLINNLDKIPMKTVVSQLKSQPKFLHSYLSQLFLKDQHIGKEYHQMQVELYAEFDRSKLMHFLKSSSYITLSESLEICRAKDLVPEMVFLLDRMGNTKEALQLTLKRGQSVKEAIDFCMQHLDKELWQDLINYAIDKPEYISVLLNNVGGHIDPVSLISRIKNRMEIPGLRDSLVTILHDCSLQISLQKTCGNLLNTDCIEMFKLWHTLQSLATRIDGYIVCSNCSKKLLQNSEDRNDELVIFQCRHAFHTHCVLYDDLVACPICCLQKSHRSSFMFS</sequence>
<dbReference type="InterPro" id="IPR001841">
    <property type="entry name" value="Znf_RING"/>
</dbReference>
<dbReference type="Gene3D" id="2.130.10.10">
    <property type="entry name" value="YVTN repeat-like/Quinoprotein amine dehydrogenase"/>
    <property type="match status" value="1"/>
</dbReference>
<evidence type="ECO:0000256" key="6">
    <source>
        <dbReference type="PROSITE-ProRule" id="PRU01006"/>
    </source>
</evidence>
<feature type="repeat" description="CHCR" evidence="6">
    <location>
        <begin position="539"/>
        <end position="683"/>
    </location>
</feature>
<evidence type="ECO:0000256" key="1">
    <source>
        <dbReference type="ARBA" id="ARBA00022448"/>
    </source>
</evidence>
<dbReference type="InterPro" id="IPR011990">
    <property type="entry name" value="TPR-like_helical_dom_sf"/>
</dbReference>
<dbReference type="PANTHER" id="PTHR12616">
    <property type="entry name" value="VACUOLAR PROTEIN SORTING VPS41"/>
    <property type="match status" value="1"/>
</dbReference>
<keyword evidence="4" id="KW-0653">Protein transport</keyword>
<dbReference type="Pfam" id="PF23556">
    <property type="entry name" value="TPR_Vps41"/>
    <property type="match status" value="1"/>
</dbReference>
<evidence type="ECO:0000313" key="8">
    <source>
        <dbReference type="EMBL" id="ESO12746.1"/>
    </source>
</evidence>
<dbReference type="InterPro" id="IPR045111">
    <property type="entry name" value="Vps41/Vps8"/>
</dbReference>
<dbReference type="CTD" id="20194761"/>
<dbReference type="Proteomes" id="UP000015101">
    <property type="component" value="Unassembled WGS sequence"/>
</dbReference>
<keyword evidence="2 5" id="KW-0479">Metal-binding</keyword>
<dbReference type="KEGG" id="hro:HELRODRAFT_105502"/>
<dbReference type="PANTHER" id="PTHR12616:SF1">
    <property type="entry name" value="VACUOLAR PROTEIN SORTING-ASSOCIATED PROTEIN 41 HOMOLOG"/>
    <property type="match status" value="1"/>
</dbReference>
<dbReference type="FunCoup" id="T1EDV9">
    <property type="interactions" value="662"/>
</dbReference>
<keyword evidence="10" id="KW-1185">Reference proteome</keyword>
<dbReference type="GO" id="GO:0005770">
    <property type="term" value="C:late endosome"/>
    <property type="evidence" value="ECO:0000318"/>
    <property type="project" value="GO_Central"/>
</dbReference>
<name>T1EDV9_HELRO</name>
<evidence type="ECO:0000313" key="9">
    <source>
        <dbReference type="EnsemblMetazoa" id="HelroP105502"/>
    </source>
</evidence>
<dbReference type="FunFam" id="2.130.10.10:FF:000932">
    <property type="entry name" value="Related to Vacuolar assembly protein VPS41"/>
    <property type="match status" value="1"/>
</dbReference>
<evidence type="ECO:0000256" key="2">
    <source>
        <dbReference type="ARBA" id="ARBA00022771"/>
    </source>
</evidence>
<dbReference type="SMART" id="SM00299">
    <property type="entry name" value="CLH"/>
    <property type="match status" value="1"/>
</dbReference>
<dbReference type="InterPro" id="IPR000547">
    <property type="entry name" value="Clathrin_H-chain/VPS_repeat"/>
</dbReference>
<evidence type="ECO:0000256" key="3">
    <source>
        <dbReference type="ARBA" id="ARBA00022833"/>
    </source>
</evidence>
<evidence type="ECO:0000256" key="5">
    <source>
        <dbReference type="PROSITE-ProRule" id="PRU00175"/>
    </source>
</evidence>
<dbReference type="InterPro" id="IPR036322">
    <property type="entry name" value="WD40_repeat_dom_sf"/>
</dbReference>
<dbReference type="Pfam" id="PF23411">
    <property type="entry name" value="Beta-prop_Vps41"/>
    <property type="match status" value="1"/>
</dbReference>
<reference evidence="9" key="3">
    <citation type="submission" date="2015-06" db="UniProtKB">
        <authorList>
            <consortium name="EnsemblMetazoa"/>
        </authorList>
    </citation>
    <scope>IDENTIFICATION</scope>
</reference>
<proteinExistence type="predicted"/>
<dbReference type="STRING" id="6412.T1EDV9"/>
<dbReference type="OrthoDB" id="244107at2759"/>
<dbReference type="PROSITE" id="PS50236">
    <property type="entry name" value="CHCR"/>
    <property type="match status" value="1"/>
</dbReference>
<accession>T1EDV9</accession>
<dbReference type="EMBL" id="AMQM01000224">
    <property type="status" value="NOT_ANNOTATED_CDS"/>
    <property type="molecule type" value="Genomic_DNA"/>
</dbReference>
<evidence type="ECO:0000256" key="4">
    <source>
        <dbReference type="ARBA" id="ARBA00022927"/>
    </source>
</evidence>
<evidence type="ECO:0000313" key="10">
    <source>
        <dbReference type="Proteomes" id="UP000015101"/>
    </source>
</evidence>
<gene>
    <name evidence="9" type="primary">20194761</name>
    <name evidence="8" type="ORF">HELRODRAFT_105502</name>
</gene>